<evidence type="ECO:0000313" key="1">
    <source>
        <dbReference type="EMBL" id="ESN91651.1"/>
    </source>
</evidence>
<accession>T1EX70</accession>
<dbReference type="eggNOG" id="ENOG502S2VQ">
    <property type="taxonomic scope" value="Eukaryota"/>
</dbReference>
<dbReference type="EnsemblMetazoa" id="HelroT165704">
    <property type="protein sequence ID" value="HelroP165704"/>
    <property type="gene ID" value="HelroG165704"/>
</dbReference>
<sequence length="277" mass="31109">MPTCKKDADCKIKKGYRISSLDSDTSSISLSKIASEVSICRSKDVQKMKQVHPVYASYTAPGPNAYPIKSCTGYKDHDPTKTVMPAYSFFRDVRFRDPPKPPEPFCEIDCTKHVCFKCCTIPKYVPIEKVSDVPAPNTYNLNPGYQLVEKQSPKYTFGYRLCDKINITPGPNEYCITCGSKYYPWSAGFSMGIRDAYNSYLRDICKTPAIQSVNSSCVLRRAPSYSIGKILAPLVKEKSPGPGAYKPECVTLNKERHPQYSFGKRHSKYKITPIVLS</sequence>
<keyword evidence="3" id="KW-1185">Reference proteome</keyword>
<dbReference type="EMBL" id="KB097700">
    <property type="protein sequence ID" value="ESN91651.1"/>
    <property type="molecule type" value="Genomic_DNA"/>
</dbReference>
<dbReference type="InterPro" id="IPR051291">
    <property type="entry name" value="CIMAP"/>
</dbReference>
<dbReference type="RefSeq" id="XP_009030475.1">
    <property type="nucleotide sequence ID" value="XM_009032227.1"/>
</dbReference>
<reference evidence="2" key="3">
    <citation type="submission" date="2015-06" db="UniProtKB">
        <authorList>
            <consortium name="EnsemblMetazoa"/>
        </authorList>
    </citation>
    <scope>IDENTIFICATION</scope>
</reference>
<evidence type="ECO:0000313" key="3">
    <source>
        <dbReference type="Proteomes" id="UP000015101"/>
    </source>
</evidence>
<dbReference type="GO" id="GO:0005856">
    <property type="term" value="C:cytoskeleton"/>
    <property type="evidence" value="ECO:0000318"/>
    <property type="project" value="GO_Central"/>
</dbReference>
<protein>
    <submittedName>
        <fullName evidence="1 2">Uncharacterized protein</fullName>
    </submittedName>
</protein>
<dbReference type="PANTHER" id="PTHR21580">
    <property type="entry name" value="SHIPPO-1-RELATED"/>
    <property type="match status" value="1"/>
</dbReference>
<dbReference type="InParanoid" id="T1EX70"/>
<dbReference type="GeneID" id="20201170"/>
<dbReference type="Proteomes" id="UP000015101">
    <property type="component" value="Unassembled WGS sequence"/>
</dbReference>
<dbReference type="Pfam" id="PF07004">
    <property type="entry name" value="SHIPPO-rpt"/>
    <property type="match status" value="4"/>
</dbReference>
<dbReference type="AlphaFoldDB" id="T1EX70"/>
<dbReference type="HOGENOM" id="CLU_088282_1_0_1"/>
<organism evidence="2 3">
    <name type="scientific">Helobdella robusta</name>
    <name type="common">Californian leech</name>
    <dbReference type="NCBI Taxonomy" id="6412"/>
    <lineage>
        <taxon>Eukaryota</taxon>
        <taxon>Metazoa</taxon>
        <taxon>Spiralia</taxon>
        <taxon>Lophotrochozoa</taxon>
        <taxon>Annelida</taxon>
        <taxon>Clitellata</taxon>
        <taxon>Hirudinea</taxon>
        <taxon>Rhynchobdellida</taxon>
        <taxon>Glossiphoniidae</taxon>
        <taxon>Helobdella</taxon>
    </lineage>
</organism>
<dbReference type="OrthoDB" id="429991at2759"/>
<name>T1EX70_HELRO</name>
<evidence type="ECO:0000313" key="2">
    <source>
        <dbReference type="EnsemblMetazoa" id="HelroP165704"/>
    </source>
</evidence>
<reference evidence="1 3" key="2">
    <citation type="journal article" date="2013" name="Nature">
        <title>Insights into bilaterian evolution from three spiralian genomes.</title>
        <authorList>
            <person name="Simakov O."/>
            <person name="Marletaz F."/>
            <person name="Cho S.J."/>
            <person name="Edsinger-Gonzales E."/>
            <person name="Havlak P."/>
            <person name="Hellsten U."/>
            <person name="Kuo D.H."/>
            <person name="Larsson T."/>
            <person name="Lv J."/>
            <person name="Arendt D."/>
            <person name="Savage R."/>
            <person name="Osoegawa K."/>
            <person name="de Jong P."/>
            <person name="Grimwood J."/>
            <person name="Chapman J.A."/>
            <person name="Shapiro H."/>
            <person name="Aerts A."/>
            <person name="Otillar R.P."/>
            <person name="Terry A.Y."/>
            <person name="Boore J.L."/>
            <person name="Grigoriev I.V."/>
            <person name="Lindberg D.R."/>
            <person name="Seaver E.C."/>
            <person name="Weisblat D.A."/>
            <person name="Putnam N.H."/>
            <person name="Rokhsar D.S."/>
        </authorList>
    </citation>
    <scope>NUCLEOTIDE SEQUENCE</scope>
</reference>
<gene>
    <name evidence="2" type="primary">20201170</name>
    <name evidence="1" type="ORF">HELRODRAFT_165704</name>
</gene>
<dbReference type="InterPro" id="IPR010736">
    <property type="entry name" value="SHIPPO-rpt"/>
</dbReference>
<proteinExistence type="predicted"/>
<dbReference type="CTD" id="20201170"/>
<reference evidence="3" key="1">
    <citation type="submission" date="2012-12" db="EMBL/GenBank/DDBJ databases">
        <authorList>
            <person name="Hellsten U."/>
            <person name="Grimwood J."/>
            <person name="Chapman J.A."/>
            <person name="Shapiro H."/>
            <person name="Aerts A."/>
            <person name="Otillar R.P."/>
            <person name="Terry A.Y."/>
            <person name="Boore J.L."/>
            <person name="Simakov O."/>
            <person name="Marletaz F."/>
            <person name="Cho S.-J."/>
            <person name="Edsinger-Gonzales E."/>
            <person name="Havlak P."/>
            <person name="Kuo D.-H."/>
            <person name="Larsson T."/>
            <person name="Lv J."/>
            <person name="Arendt D."/>
            <person name="Savage R."/>
            <person name="Osoegawa K."/>
            <person name="de Jong P."/>
            <person name="Lindberg D.R."/>
            <person name="Seaver E.C."/>
            <person name="Weisblat D.A."/>
            <person name="Putnam N.H."/>
            <person name="Grigoriev I.V."/>
            <person name="Rokhsar D.S."/>
        </authorList>
    </citation>
    <scope>NUCLEOTIDE SEQUENCE</scope>
</reference>
<dbReference type="EMBL" id="AMQM01002152">
    <property type="status" value="NOT_ANNOTATED_CDS"/>
    <property type="molecule type" value="Genomic_DNA"/>
</dbReference>
<dbReference type="PANTHER" id="PTHR21580:SF28">
    <property type="entry name" value="BOREALIN N-TERMINAL DOMAIN-CONTAINING PROTEIN-RELATED"/>
    <property type="match status" value="1"/>
</dbReference>
<dbReference type="KEGG" id="hro:HELRODRAFT_165704"/>